<evidence type="ECO:0000313" key="8">
    <source>
        <dbReference type="Proteomes" id="UP000317494"/>
    </source>
</evidence>
<keyword evidence="8" id="KW-1185">Reference proteome</keyword>
<dbReference type="GO" id="GO:0003723">
    <property type="term" value="F:RNA binding"/>
    <property type="evidence" value="ECO:0007669"/>
    <property type="project" value="InterPro"/>
</dbReference>
<dbReference type="InterPro" id="IPR011760">
    <property type="entry name" value="PsdUridine_synth_TruD_insert"/>
</dbReference>
<comment type="caution">
    <text evidence="7">The sequence shown here is derived from an EMBL/GenBank/DDBJ whole genome shotgun (WGS) entry which is preliminary data.</text>
</comment>
<accession>A0A507DQS8</accession>
<comment type="similarity">
    <text evidence="1">Belongs to the pseudouridine synthase TruD family.</text>
</comment>
<keyword evidence="2" id="KW-0819">tRNA processing</keyword>
<protein>
    <recommendedName>
        <fullName evidence="5">TRUD domain-containing protein</fullName>
    </recommendedName>
</protein>
<dbReference type="VEuPathDB" id="FungiDB:SeMB42_g00594"/>
<dbReference type="GO" id="GO:0008033">
    <property type="term" value="P:tRNA processing"/>
    <property type="evidence" value="ECO:0007669"/>
    <property type="project" value="UniProtKB-KW"/>
</dbReference>
<dbReference type="SUPFAM" id="SSF55120">
    <property type="entry name" value="Pseudouridine synthase"/>
    <property type="match status" value="1"/>
</dbReference>
<dbReference type="PANTHER" id="PTHR13326">
    <property type="entry name" value="TRNA PSEUDOURIDINE SYNTHASE D"/>
    <property type="match status" value="1"/>
</dbReference>
<evidence type="ECO:0000259" key="5">
    <source>
        <dbReference type="PROSITE" id="PS50984"/>
    </source>
</evidence>
<dbReference type="STRING" id="286115.A0A507DQS8"/>
<feature type="compositionally biased region" description="Acidic residues" evidence="4">
    <location>
        <begin position="478"/>
        <end position="487"/>
    </location>
</feature>
<dbReference type="InterPro" id="IPR001656">
    <property type="entry name" value="PsdUridine_synth_TruD"/>
</dbReference>
<dbReference type="Proteomes" id="UP000317494">
    <property type="component" value="Unassembled WGS sequence"/>
</dbReference>
<dbReference type="InterPro" id="IPR020103">
    <property type="entry name" value="PsdUridine_synth_cat_dom_sf"/>
</dbReference>
<dbReference type="EMBL" id="QEAN01000012">
    <property type="protein sequence ID" value="TPX53791.1"/>
    <property type="molecule type" value="Genomic_DNA"/>
</dbReference>
<sequence length="645" mass="71378">MNPLPDDVPATLVPTKKLKSNDGCALVTAASDENAVMAKEDDAAPTCKESDVGITAYMNPDAPGFKGILKHRYTDFLVNEIDMSGQVVHLISLKPPTALHKQEEKTKSTPVCGDAKLIDGLRPLITSDDLEALQKMLNGTLSKTSFKLQPEKEKSTRAKIHGAFNSHMKGVAYTTTVENDRIEVKWGGGERRGRGGNKPQRQQRKTWDELGGRYCHFVLYKENRETVQSLQAIAKAIKVPTKRLTFAGTKDKRGVTSQRVAAEHIYAEQLAGLNKSMKGIQMGNFSYQESGLKLGQLQGNQFEIVLRDLEGTQSDIDKALELLKATGFINYFGMQRFGTQSVSSHKIGLALVKGDWSAAVDLILMPRASDDAEVSKARNVWKEKRDANQALKLFPNWYVAERAVLQYFVDKKNIKDCANALSAVPKNLRTMYVYAYQSYVWNRIVSARLEKLGRHVVPGDLVSTSIANGNQPLSSAMETDEPIDDESLSTPPTPDTDTVQAVTSENASQYSIYDIVAPLPGHSVTYPANMLEEYKRVMAEDGLDPLDMKRNVWDYSLPGSYRNIVGRVKNLEWKFTNYNFADEQLVSTDLDRLRSTSIAAAPKGIKLAVVLKFHLDAATYATMAVREALKSGTTPSYHIGLSAKS</sequence>
<dbReference type="PROSITE" id="PS50984">
    <property type="entry name" value="TRUD"/>
    <property type="match status" value="1"/>
</dbReference>
<name>A0A507DQS8_9FUNG</name>
<dbReference type="InterPro" id="IPR042214">
    <property type="entry name" value="TruD_catalytic"/>
</dbReference>
<proteinExistence type="inferred from homology"/>
<dbReference type="PIRSF" id="PIRSF037016">
    <property type="entry name" value="Pseudouridin_synth_euk_prd"/>
    <property type="match status" value="1"/>
</dbReference>
<dbReference type="GO" id="GO:0009982">
    <property type="term" value="F:pseudouridine synthase activity"/>
    <property type="evidence" value="ECO:0007669"/>
    <property type="project" value="InterPro"/>
</dbReference>
<dbReference type="PANTHER" id="PTHR13326:SF21">
    <property type="entry name" value="PSEUDOURIDYLATE SYNTHASE PUS7L"/>
    <property type="match status" value="1"/>
</dbReference>
<dbReference type="GO" id="GO:0001522">
    <property type="term" value="P:pseudouridine synthesis"/>
    <property type="evidence" value="ECO:0007669"/>
    <property type="project" value="InterPro"/>
</dbReference>
<evidence type="ECO:0000256" key="4">
    <source>
        <dbReference type="SAM" id="MobiDB-lite"/>
    </source>
</evidence>
<dbReference type="EMBL" id="QEAM01000027">
    <property type="protein sequence ID" value="TPX49806.1"/>
    <property type="molecule type" value="Genomic_DNA"/>
</dbReference>
<organism evidence="7 8">
    <name type="scientific">Synchytrium endobioticum</name>
    <dbReference type="NCBI Taxonomy" id="286115"/>
    <lineage>
        <taxon>Eukaryota</taxon>
        <taxon>Fungi</taxon>
        <taxon>Fungi incertae sedis</taxon>
        <taxon>Chytridiomycota</taxon>
        <taxon>Chytridiomycota incertae sedis</taxon>
        <taxon>Chytridiomycetes</taxon>
        <taxon>Synchytriales</taxon>
        <taxon>Synchytriaceae</taxon>
        <taxon>Synchytrium</taxon>
    </lineage>
</organism>
<dbReference type="NCBIfam" id="TIGR00094">
    <property type="entry name" value="tRNA_TruD_broad"/>
    <property type="match status" value="1"/>
</dbReference>
<evidence type="ECO:0000256" key="3">
    <source>
        <dbReference type="ARBA" id="ARBA00023235"/>
    </source>
</evidence>
<gene>
    <name evidence="6" type="ORF">SeLEV6574_g01259</name>
    <name evidence="7" type="ORF">SeMB42_g00594</name>
</gene>
<evidence type="ECO:0000256" key="2">
    <source>
        <dbReference type="ARBA" id="ARBA00022694"/>
    </source>
</evidence>
<keyword evidence="3" id="KW-0413">Isomerase</keyword>
<evidence type="ECO:0000313" key="9">
    <source>
        <dbReference type="Proteomes" id="UP000320475"/>
    </source>
</evidence>
<feature type="compositionally biased region" description="Polar residues" evidence="4">
    <location>
        <begin position="468"/>
        <end position="477"/>
    </location>
</feature>
<reference evidence="8 9" key="1">
    <citation type="journal article" date="2019" name="Sci. Rep.">
        <title>Comparative genomics of chytrid fungi reveal insights into the obligate biotrophic and pathogenic lifestyle of Synchytrium endobioticum.</title>
        <authorList>
            <person name="van de Vossenberg B.T.L.H."/>
            <person name="Warris S."/>
            <person name="Nguyen H.D.T."/>
            <person name="van Gent-Pelzer M.P.E."/>
            <person name="Joly D.L."/>
            <person name="van de Geest H.C."/>
            <person name="Bonants P.J.M."/>
            <person name="Smith D.S."/>
            <person name="Levesque C.A."/>
            <person name="van der Lee T.A.J."/>
        </authorList>
    </citation>
    <scope>NUCLEOTIDE SEQUENCE [LARGE SCALE GENOMIC DNA]</scope>
    <source>
        <strain evidence="6 9">LEV6574</strain>
        <strain evidence="7 8">MB42</strain>
    </source>
</reference>
<evidence type="ECO:0000313" key="7">
    <source>
        <dbReference type="EMBL" id="TPX53791.1"/>
    </source>
</evidence>
<dbReference type="Pfam" id="PF01142">
    <property type="entry name" value="TruD"/>
    <property type="match status" value="1"/>
</dbReference>
<dbReference type="Gene3D" id="3.30.2350.20">
    <property type="entry name" value="TruD, catalytic domain"/>
    <property type="match status" value="2"/>
</dbReference>
<dbReference type="AlphaFoldDB" id="A0A507DQS8"/>
<dbReference type="CDD" id="cd02576">
    <property type="entry name" value="PseudoU_synth_ScPUS7"/>
    <property type="match status" value="1"/>
</dbReference>
<dbReference type="InterPro" id="IPR020119">
    <property type="entry name" value="PsdUridine_synth_TruD_CS"/>
</dbReference>
<dbReference type="GO" id="GO:0005634">
    <property type="term" value="C:nucleus"/>
    <property type="evidence" value="ECO:0007669"/>
    <property type="project" value="TreeGrafter"/>
</dbReference>
<feature type="region of interest" description="Disordered" evidence="4">
    <location>
        <begin position="468"/>
        <end position="496"/>
    </location>
</feature>
<dbReference type="PROSITE" id="PS01268">
    <property type="entry name" value="UPF0024"/>
    <property type="match status" value="1"/>
</dbReference>
<evidence type="ECO:0000256" key="1">
    <source>
        <dbReference type="ARBA" id="ARBA00007953"/>
    </source>
</evidence>
<feature type="domain" description="TRUD" evidence="5">
    <location>
        <begin position="327"/>
        <end position="567"/>
    </location>
</feature>
<dbReference type="Proteomes" id="UP000320475">
    <property type="component" value="Unassembled WGS sequence"/>
</dbReference>
<evidence type="ECO:0000313" key="6">
    <source>
        <dbReference type="EMBL" id="TPX49806.1"/>
    </source>
</evidence>
<dbReference type="OrthoDB" id="447290at2759"/>